<dbReference type="PANTHER" id="PTHR10073:SF12">
    <property type="entry name" value="DNA MISMATCH REPAIR PROTEIN MLH1"/>
    <property type="match status" value="1"/>
</dbReference>
<dbReference type="PANTHER" id="PTHR10073">
    <property type="entry name" value="DNA MISMATCH REPAIR PROTEIN MLH, PMS, MUTL"/>
    <property type="match status" value="1"/>
</dbReference>
<dbReference type="InterPro" id="IPR020667">
    <property type="entry name" value="DNA_mismatch_repair_MutL"/>
</dbReference>
<dbReference type="InterPro" id="IPR014762">
    <property type="entry name" value="DNA_mismatch_repair_CS"/>
</dbReference>
<dbReference type="Gene3D" id="3.30.230.10">
    <property type="match status" value="1"/>
</dbReference>
<protein>
    <recommendedName>
        <fullName evidence="4">DNA mismatch repair protein MutL</fullName>
    </recommendedName>
</protein>
<dbReference type="Proteomes" id="UP001321861">
    <property type="component" value="Chromosome"/>
</dbReference>
<dbReference type="GO" id="GO:0006298">
    <property type="term" value="P:mismatch repair"/>
    <property type="evidence" value="ECO:0007669"/>
    <property type="project" value="UniProtKB-UniRule"/>
</dbReference>
<dbReference type="Gene3D" id="3.30.1540.20">
    <property type="entry name" value="MutL, C-terminal domain, dimerisation subdomain"/>
    <property type="match status" value="1"/>
</dbReference>
<evidence type="ECO:0000256" key="1">
    <source>
        <dbReference type="ARBA" id="ARBA00006082"/>
    </source>
</evidence>
<dbReference type="InterPro" id="IPR020568">
    <property type="entry name" value="Ribosomal_Su5_D2-typ_SF"/>
</dbReference>
<dbReference type="FunFam" id="3.30.565.10:FF:000003">
    <property type="entry name" value="DNA mismatch repair endonuclease MutL"/>
    <property type="match status" value="1"/>
</dbReference>
<feature type="domain" description="MutL C-terminal dimerisation" evidence="5">
    <location>
        <begin position="462"/>
        <end position="604"/>
    </location>
</feature>
<sequence length="660" mass="74175">MTNKIHVLSADMINVIAAGEVIERPASVVKELVENSIDAGSTDIRIYVKQAGIEEIKVIDNGAGINPDELELAITAHTTSKVNRTGDIFRLKTMGFRGEALASIVQISRFELSSQTKNELGKTIIGAGGKVTERKTISKAVGTTVTVRELFFNTPVRLKYLKSISTELRHVTDIVQRLAMSQPQIKFSLYSNGKEILHTAGNGDFRQTVAGIYGVEFSQSLIEISKKDDDFSVNGFVSRPDNTRSNRRNINFSVNGRVVRSLELTRYLLDGYRTKLMVGRFPTAVIEIELDPHLVDVNIHPSKQELKISKIDQLGGLINQAVDQALGHLDLIPAADPNKMSFSDVIDPAVEMQKHFESLSHASVDYFTQNPQVAVGQVKENGEASELPNFEVEKPNQADFSNIPLFMPEDQQQMKKWDERYSNEKKVASFVDDKSDISTDKPKDSNLFTKAEEKSRFPTLEYVGQVQGTYLLANTKDGLYIIDQHAAQERINFEYYRQKLGEVNSDEQTLLVPLVLEYSQSDFSEIQGKKSVLADLGIHLTEFGGNSFLLNQYPAWIKANQVKSTIKEMIDFILNNHQITLENFRLKTAKMMSCKRAIKAHQFLSDSEARELIKNLAMCENPFNCPHGRPVLVQITNHDLDRMFKRLQDPHLHDLGLSVD</sequence>
<dbReference type="NCBIfam" id="TIGR00585">
    <property type="entry name" value="mutl"/>
    <property type="match status" value="1"/>
</dbReference>
<evidence type="ECO:0000259" key="6">
    <source>
        <dbReference type="SMART" id="SM01340"/>
    </source>
</evidence>
<dbReference type="SMART" id="SM00853">
    <property type="entry name" value="MutL_C"/>
    <property type="match status" value="1"/>
</dbReference>
<comment type="similarity">
    <text evidence="1 4">Belongs to the DNA mismatch repair MutL/HexB family.</text>
</comment>
<evidence type="ECO:0000256" key="2">
    <source>
        <dbReference type="ARBA" id="ARBA00022763"/>
    </source>
</evidence>
<dbReference type="NCBIfam" id="NF000950">
    <property type="entry name" value="PRK00095.1-3"/>
    <property type="match status" value="1"/>
</dbReference>
<dbReference type="InterPro" id="IPR036890">
    <property type="entry name" value="HATPase_C_sf"/>
</dbReference>
<dbReference type="GO" id="GO:0140664">
    <property type="term" value="F:ATP-dependent DNA damage sensor activity"/>
    <property type="evidence" value="ECO:0007669"/>
    <property type="project" value="InterPro"/>
</dbReference>
<dbReference type="Pfam" id="PF08676">
    <property type="entry name" value="MutL_C"/>
    <property type="match status" value="1"/>
</dbReference>
<dbReference type="PROSITE" id="PS00058">
    <property type="entry name" value="DNA_MISMATCH_REPAIR_1"/>
    <property type="match status" value="1"/>
</dbReference>
<keyword evidence="8" id="KW-1185">Reference proteome</keyword>
<reference evidence="7 8" key="1">
    <citation type="journal article" date="2023" name="Microbiol. Spectr.">
        <title>Symbiosis of Carpenter Bees with Uncharacterized Lactic Acid Bacteria Showing NAD Auxotrophy.</title>
        <authorList>
            <person name="Kawasaki S."/>
            <person name="Ozawa K."/>
            <person name="Mori T."/>
            <person name="Yamamoto A."/>
            <person name="Ito M."/>
            <person name="Ohkuma M."/>
            <person name="Sakamoto M."/>
            <person name="Matsutani M."/>
        </authorList>
    </citation>
    <scope>NUCLEOTIDE SEQUENCE [LARGE SCALE GENOMIC DNA]</scope>
    <source>
        <strain evidence="7 8">XA3</strain>
    </source>
</reference>
<dbReference type="HAMAP" id="MF_00149">
    <property type="entry name" value="DNA_mis_repair"/>
    <property type="match status" value="1"/>
</dbReference>
<comment type="function">
    <text evidence="4">This protein is involved in the repair of mismatches in DNA. It is required for dam-dependent methyl-directed DNA mismatch repair. May act as a 'molecular matchmaker', a protein that promotes the formation of a stable complex between two or more DNA-binding proteins in an ATP-dependent manner without itself being part of a final effector complex.</text>
</comment>
<dbReference type="GO" id="GO:0016887">
    <property type="term" value="F:ATP hydrolysis activity"/>
    <property type="evidence" value="ECO:0007669"/>
    <property type="project" value="InterPro"/>
</dbReference>
<dbReference type="GO" id="GO:0030983">
    <property type="term" value="F:mismatched DNA binding"/>
    <property type="evidence" value="ECO:0007669"/>
    <property type="project" value="InterPro"/>
</dbReference>
<dbReference type="Gene3D" id="3.30.565.10">
    <property type="entry name" value="Histidine kinase-like ATPase, C-terminal domain"/>
    <property type="match status" value="1"/>
</dbReference>
<evidence type="ECO:0000313" key="8">
    <source>
        <dbReference type="Proteomes" id="UP001321861"/>
    </source>
</evidence>
<evidence type="ECO:0000256" key="3">
    <source>
        <dbReference type="ARBA" id="ARBA00023204"/>
    </source>
</evidence>
<evidence type="ECO:0000256" key="4">
    <source>
        <dbReference type="HAMAP-Rule" id="MF_00149"/>
    </source>
</evidence>
<dbReference type="InterPro" id="IPR042120">
    <property type="entry name" value="MutL_C_dimsub"/>
</dbReference>
<dbReference type="CDD" id="cd16926">
    <property type="entry name" value="HATPase_MutL-MLH-PMS-like"/>
    <property type="match status" value="1"/>
</dbReference>
<dbReference type="Pfam" id="PF01119">
    <property type="entry name" value="DNA_mis_repair"/>
    <property type="match status" value="1"/>
</dbReference>
<gene>
    <name evidence="4 7" type="primary">mutL</name>
    <name evidence="7" type="ORF">XA3_12900</name>
</gene>
<dbReference type="EMBL" id="AP026802">
    <property type="protein sequence ID" value="BDR58849.1"/>
    <property type="molecule type" value="Genomic_DNA"/>
</dbReference>
<organism evidence="7 8">
    <name type="scientific">Xylocopilactobacillus apicola</name>
    <dbReference type="NCBI Taxonomy" id="2932184"/>
    <lineage>
        <taxon>Bacteria</taxon>
        <taxon>Bacillati</taxon>
        <taxon>Bacillota</taxon>
        <taxon>Bacilli</taxon>
        <taxon>Lactobacillales</taxon>
        <taxon>Lactobacillaceae</taxon>
        <taxon>Xylocopilactobacillus</taxon>
    </lineage>
</organism>
<proteinExistence type="inferred from homology"/>
<name>A0AAU9DS71_9LACO</name>
<dbReference type="InterPro" id="IPR038973">
    <property type="entry name" value="MutL/Mlh/Pms-like"/>
</dbReference>
<dbReference type="SUPFAM" id="SSF118116">
    <property type="entry name" value="DNA mismatch repair protein MutL"/>
    <property type="match status" value="1"/>
</dbReference>
<feature type="domain" description="DNA mismatch repair protein S5" evidence="6">
    <location>
        <begin position="209"/>
        <end position="327"/>
    </location>
</feature>
<keyword evidence="3 4" id="KW-0234">DNA repair</keyword>
<dbReference type="InterPro" id="IPR037198">
    <property type="entry name" value="MutL_C_sf"/>
</dbReference>
<evidence type="ECO:0000313" key="7">
    <source>
        <dbReference type="EMBL" id="BDR58849.1"/>
    </source>
</evidence>
<dbReference type="RefSeq" id="WP_317634678.1">
    <property type="nucleotide sequence ID" value="NZ_AP026802.1"/>
</dbReference>
<dbReference type="Pfam" id="PF13589">
    <property type="entry name" value="HATPase_c_3"/>
    <property type="match status" value="1"/>
</dbReference>
<dbReference type="KEGG" id="xap:XA3_12900"/>
<dbReference type="GO" id="GO:0032300">
    <property type="term" value="C:mismatch repair complex"/>
    <property type="evidence" value="ECO:0007669"/>
    <property type="project" value="InterPro"/>
</dbReference>
<dbReference type="SMART" id="SM01340">
    <property type="entry name" value="DNA_mis_repair"/>
    <property type="match status" value="1"/>
</dbReference>
<accession>A0AAU9DS71</accession>
<evidence type="ECO:0000259" key="5">
    <source>
        <dbReference type="SMART" id="SM00853"/>
    </source>
</evidence>
<dbReference type="AlphaFoldDB" id="A0AAU9DS71"/>
<dbReference type="SUPFAM" id="SSF54211">
    <property type="entry name" value="Ribosomal protein S5 domain 2-like"/>
    <property type="match status" value="1"/>
</dbReference>
<dbReference type="CDD" id="cd00782">
    <property type="entry name" value="MutL_Trans"/>
    <property type="match status" value="1"/>
</dbReference>
<dbReference type="InterPro" id="IPR014721">
    <property type="entry name" value="Ribsml_uS5_D2-typ_fold_subgr"/>
</dbReference>
<dbReference type="InterPro" id="IPR014790">
    <property type="entry name" value="MutL_C"/>
</dbReference>
<dbReference type="InterPro" id="IPR013507">
    <property type="entry name" value="DNA_mismatch_S5_2-like"/>
</dbReference>
<dbReference type="GO" id="GO:0005524">
    <property type="term" value="F:ATP binding"/>
    <property type="evidence" value="ECO:0007669"/>
    <property type="project" value="InterPro"/>
</dbReference>
<dbReference type="Gene3D" id="3.30.1370.100">
    <property type="entry name" value="MutL, C-terminal domain, regulatory subdomain"/>
    <property type="match status" value="1"/>
</dbReference>
<keyword evidence="2 4" id="KW-0227">DNA damage</keyword>
<dbReference type="SUPFAM" id="SSF55874">
    <property type="entry name" value="ATPase domain of HSP90 chaperone/DNA topoisomerase II/histidine kinase"/>
    <property type="match status" value="1"/>
</dbReference>
<dbReference type="InterPro" id="IPR002099">
    <property type="entry name" value="MutL/Mlh/PMS"/>
</dbReference>
<dbReference type="InterPro" id="IPR042121">
    <property type="entry name" value="MutL_C_regsub"/>
</dbReference>